<evidence type="ECO:0000313" key="4">
    <source>
        <dbReference type="Proteomes" id="UP000034392"/>
    </source>
</evidence>
<evidence type="ECO:0000256" key="1">
    <source>
        <dbReference type="SAM" id="MobiDB-lite"/>
    </source>
</evidence>
<dbReference type="InterPro" id="IPR029058">
    <property type="entry name" value="AB_hydrolase_fold"/>
</dbReference>
<dbReference type="KEGG" id="aay:WYH_00336"/>
<dbReference type="GO" id="GO:0016787">
    <property type="term" value="F:hydrolase activity"/>
    <property type="evidence" value="ECO:0007669"/>
    <property type="project" value="UniProtKB-KW"/>
</dbReference>
<dbReference type="PATRIC" id="fig|1267766.3.peg.344"/>
<dbReference type="AlphaFoldDB" id="A0A0F7KPB7"/>
<feature type="chain" id="PRO_5002517744" evidence="2">
    <location>
        <begin position="26"/>
        <end position="308"/>
    </location>
</feature>
<keyword evidence="2" id="KW-0732">Signal</keyword>
<proteinExistence type="predicted"/>
<evidence type="ECO:0000313" key="3">
    <source>
        <dbReference type="EMBL" id="AKH41399.1"/>
    </source>
</evidence>
<organism evidence="3 4">
    <name type="scientific">Croceibacterium atlanticum</name>
    <dbReference type="NCBI Taxonomy" id="1267766"/>
    <lineage>
        <taxon>Bacteria</taxon>
        <taxon>Pseudomonadati</taxon>
        <taxon>Pseudomonadota</taxon>
        <taxon>Alphaproteobacteria</taxon>
        <taxon>Sphingomonadales</taxon>
        <taxon>Erythrobacteraceae</taxon>
        <taxon>Croceibacterium</taxon>
    </lineage>
</organism>
<dbReference type="Gene3D" id="3.40.50.1820">
    <property type="entry name" value="alpha/beta hydrolase"/>
    <property type="match status" value="1"/>
</dbReference>
<name>A0A0F7KPB7_9SPHN</name>
<dbReference type="STRING" id="1267766.WYH_00336"/>
<dbReference type="SUPFAM" id="SSF53474">
    <property type="entry name" value="alpha/beta-Hydrolases"/>
    <property type="match status" value="1"/>
</dbReference>
<dbReference type="Proteomes" id="UP000034392">
    <property type="component" value="Chromosome"/>
</dbReference>
<dbReference type="PANTHER" id="PTHR33428">
    <property type="entry name" value="CHLOROPHYLLASE-2, CHLOROPLASTIC"/>
    <property type="match status" value="1"/>
</dbReference>
<protein>
    <submittedName>
        <fullName evidence="3">Alpha/beta hydrolase family protein</fullName>
    </submittedName>
</protein>
<reference evidence="3" key="1">
    <citation type="submission" date="2015-05" db="EMBL/GenBank/DDBJ databases">
        <title>The complete genome of Altererythrobacter atlanticus strain 26DY36.</title>
        <authorList>
            <person name="Wu Y.-H."/>
            <person name="Cheng H."/>
            <person name="Wu X.-W."/>
        </authorList>
    </citation>
    <scope>NUCLEOTIDE SEQUENCE [LARGE SCALE GENOMIC DNA]</scope>
    <source>
        <strain evidence="3">26DY36</strain>
    </source>
</reference>
<feature type="region of interest" description="Disordered" evidence="1">
    <location>
        <begin position="109"/>
        <end position="131"/>
    </location>
</feature>
<dbReference type="PANTHER" id="PTHR33428:SF14">
    <property type="entry name" value="CARBOXYLESTERASE TYPE B DOMAIN-CONTAINING PROTEIN"/>
    <property type="match status" value="1"/>
</dbReference>
<gene>
    <name evidence="3" type="ORF">WYH_00336</name>
</gene>
<dbReference type="EMBL" id="CP011452">
    <property type="protein sequence ID" value="AKH41399.1"/>
    <property type="molecule type" value="Genomic_DNA"/>
</dbReference>
<keyword evidence="4" id="KW-1185">Reference proteome</keyword>
<sequence length="308" mass="32353">MGDWKMRLKSTITLAFAACASMAAAQNGPGADMTGGSGPYPAMSEVDPTLPGHVIFRPSALPKATGQPLGVLVWGNGGCSDNPAPHGAHLLEIASHGYLVIASGYEPEEAKRRAEARPAPQEGQFPPSPTSAQDMIDAIDWAVAQNGLAGSKYHGLIDQSAIAAAGHSCGGIQALEVGADPRVQTVIGNNTGILPDDDDKIPGMKLDKTHLDKLRLPILYVQGGEEDIAYANGMDDFRRIGHIPAAIVNLPVGHGGTFSQPFGGAAASISVDWLDWRLRGDEASGRTFAGENCRLCLVSDWDYESKGF</sequence>
<keyword evidence="3" id="KW-0378">Hydrolase</keyword>
<accession>A0A0F7KPB7</accession>
<feature type="signal peptide" evidence="2">
    <location>
        <begin position="1"/>
        <end position="25"/>
    </location>
</feature>
<evidence type="ECO:0000256" key="2">
    <source>
        <dbReference type="SAM" id="SignalP"/>
    </source>
</evidence>